<dbReference type="PANTHER" id="PTHR45625">
    <property type="entry name" value="PEPTIDYL-PROLYL CIS-TRANS ISOMERASE-RELATED"/>
    <property type="match status" value="1"/>
</dbReference>
<dbReference type="RefSeq" id="WP_169349759.1">
    <property type="nucleotide sequence ID" value="NZ_JABBJJ010000251.1"/>
</dbReference>
<dbReference type="PROSITE" id="PS50072">
    <property type="entry name" value="CSA_PPIASE_2"/>
    <property type="match status" value="1"/>
</dbReference>
<dbReference type="PRINTS" id="PR00153">
    <property type="entry name" value="CSAPPISMRASE"/>
</dbReference>
<evidence type="ECO:0000313" key="8">
    <source>
        <dbReference type="Proteomes" id="UP000518300"/>
    </source>
</evidence>
<dbReference type="EC" id="5.2.1.8" evidence="1"/>
<evidence type="ECO:0000256" key="4">
    <source>
        <dbReference type="SAM" id="MobiDB-lite"/>
    </source>
</evidence>
<dbReference type="Gene3D" id="1.25.10.10">
    <property type="entry name" value="Leucine-rich Repeat Variant"/>
    <property type="match status" value="3"/>
</dbReference>
<dbReference type="EMBL" id="JABBJJ010000251">
    <property type="protein sequence ID" value="NMO20545.1"/>
    <property type="molecule type" value="Genomic_DNA"/>
</dbReference>
<protein>
    <recommendedName>
        <fullName evidence="1">peptidylprolyl isomerase</fullName>
        <ecNumber evidence="1">5.2.1.8</ecNumber>
    </recommendedName>
</protein>
<dbReference type="PANTHER" id="PTHR45625:SF4">
    <property type="entry name" value="PEPTIDYLPROLYL ISOMERASE DOMAIN AND WD REPEAT-CONTAINING PROTEIN 1"/>
    <property type="match status" value="1"/>
</dbReference>
<keyword evidence="8" id="KW-1185">Reference proteome</keyword>
<gene>
    <name evidence="7" type="ORF">HG543_37635</name>
</gene>
<evidence type="ECO:0000256" key="2">
    <source>
        <dbReference type="ARBA" id="ARBA00023110"/>
    </source>
</evidence>
<feature type="domain" description="PPIase cyclophilin-type" evidence="6">
    <location>
        <begin position="608"/>
        <end position="724"/>
    </location>
</feature>
<dbReference type="InterPro" id="IPR029000">
    <property type="entry name" value="Cyclophilin-like_dom_sf"/>
</dbReference>
<dbReference type="GO" id="GO:0003755">
    <property type="term" value="F:peptidyl-prolyl cis-trans isomerase activity"/>
    <property type="evidence" value="ECO:0007669"/>
    <property type="project" value="UniProtKB-KW"/>
</dbReference>
<dbReference type="Pfam" id="PF00160">
    <property type="entry name" value="Pro_isomerase"/>
    <property type="match status" value="1"/>
</dbReference>
<feature type="region of interest" description="Disordered" evidence="4">
    <location>
        <begin position="313"/>
        <end position="347"/>
    </location>
</feature>
<proteinExistence type="predicted"/>
<dbReference type="PROSITE" id="PS51257">
    <property type="entry name" value="PROKAR_LIPOPROTEIN"/>
    <property type="match status" value="1"/>
</dbReference>
<feature type="chain" id="PRO_5032960950" description="peptidylprolyl isomerase" evidence="5">
    <location>
        <begin position="22"/>
        <end position="740"/>
    </location>
</feature>
<dbReference type="SUPFAM" id="SSF48371">
    <property type="entry name" value="ARM repeat"/>
    <property type="match status" value="1"/>
</dbReference>
<organism evidence="7 8">
    <name type="scientific">Pyxidicoccus fallax</name>
    <dbReference type="NCBI Taxonomy" id="394095"/>
    <lineage>
        <taxon>Bacteria</taxon>
        <taxon>Pseudomonadati</taxon>
        <taxon>Myxococcota</taxon>
        <taxon>Myxococcia</taxon>
        <taxon>Myxococcales</taxon>
        <taxon>Cystobacterineae</taxon>
        <taxon>Myxococcaceae</taxon>
        <taxon>Pyxidicoccus</taxon>
    </lineage>
</organism>
<dbReference type="SUPFAM" id="SSF50891">
    <property type="entry name" value="Cyclophilin-like"/>
    <property type="match status" value="1"/>
</dbReference>
<dbReference type="Proteomes" id="UP000518300">
    <property type="component" value="Unassembled WGS sequence"/>
</dbReference>
<accession>A0A848LRK2</accession>
<dbReference type="AlphaFoldDB" id="A0A848LRK2"/>
<evidence type="ECO:0000256" key="5">
    <source>
        <dbReference type="SAM" id="SignalP"/>
    </source>
</evidence>
<dbReference type="Gene3D" id="2.40.100.10">
    <property type="entry name" value="Cyclophilin-like"/>
    <property type="match status" value="1"/>
</dbReference>
<dbReference type="InterPro" id="IPR011989">
    <property type="entry name" value="ARM-like"/>
</dbReference>
<dbReference type="CDD" id="cd00317">
    <property type="entry name" value="cyclophilin"/>
    <property type="match status" value="1"/>
</dbReference>
<dbReference type="InterPro" id="IPR044666">
    <property type="entry name" value="Cyclophilin_A-like"/>
</dbReference>
<keyword evidence="3 7" id="KW-0413">Isomerase</keyword>
<dbReference type="SMART" id="SM00567">
    <property type="entry name" value="EZ_HEAT"/>
    <property type="match status" value="6"/>
</dbReference>
<comment type="caution">
    <text evidence="7">The sequence shown here is derived from an EMBL/GenBank/DDBJ whole genome shotgun (WGS) entry which is preliminary data.</text>
</comment>
<reference evidence="7 8" key="1">
    <citation type="submission" date="2020-04" db="EMBL/GenBank/DDBJ databases">
        <title>Draft genome of Pyxidicoccus fallax type strain.</title>
        <authorList>
            <person name="Whitworth D.E."/>
        </authorList>
    </citation>
    <scope>NUCLEOTIDE SEQUENCE [LARGE SCALE GENOMIC DNA]</scope>
    <source>
        <strain evidence="7 8">DSM 14698</strain>
    </source>
</reference>
<sequence>MSRPRTARGLSACLAALTLSAGCVRGVPSPEREPIDAATLARIQDWEDRRSLGDGALVSLATGAPDARVRARAQRALARIQDVATLDVVRAGLRDADPGVRDEAAFAAGELALSWEPLTDAERTALAEALLAAELAEREPRVRSTLMDSLGRTGAPAALARLTELLQGGDVEVAGRAALALGVAARRGGAALVAGVPLAPAVALLAADRPVEARYGGAYFLMTAKRAEALPALRRCLEDADADVRGLCAKAFGDVGGPEDAVVLGRLLEDPVPRVAAEAARSLAKLAAMCSGPCTAVETLEALAARAKRVARGMETPEASTEAGGAKAPAATGSAAGGVKAPATGADSPVETLARSADGHAILAVAQQGLPGFASPLFVSLRLALADAERGAASDLARADLGWLDCRLAAALDRQRGTLADVTSCGFGQVQDERRLALGLRETAQARDKGTAGFAVGYLSHKDARVRGAAVEAVGARPVPRAATALSPLLRGDDLVVAGATAAALGKMKAQLLAPALEPLADRVPREPGDLAEPVAGALVALQGRAAEPRFREWLKHPHANVRRVAAEALTQLTGQPVRSERVELPPDTFRPEPAPAGAALVFRTAKGDITVRLDADEAPLTSGNLYTLAQRGYFNGISFHRVVPDFVAQGGDPRGDGEGGPGYSIRCEMTRRPYRRGTVGMALAGKDTGGSQFFFTHAPQPHLDGRYTAFGEVVSGMEVVDALLEGDLIREVRAVRLTP</sequence>
<dbReference type="InterPro" id="IPR016024">
    <property type="entry name" value="ARM-type_fold"/>
</dbReference>
<keyword evidence="2" id="KW-0697">Rotamase</keyword>
<feature type="compositionally biased region" description="Low complexity" evidence="4">
    <location>
        <begin position="319"/>
        <end position="338"/>
    </location>
</feature>
<evidence type="ECO:0000259" key="6">
    <source>
        <dbReference type="PROSITE" id="PS50072"/>
    </source>
</evidence>
<keyword evidence="5" id="KW-0732">Signal</keyword>
<dbReference type="InterPro" id="IPR004155">
    <property type="entry name" value="PBS_lyase_HEAT"/>
</dbReference>
<evidence type="ECO:0000256" key="3">
    <source>
        <dbReference type="ARBA" id="ARBA00023235"/>
    </source>
</evidence>
<evidence type="ECO:0000313" key="7">
    <source>
        <dbReference type="EMBL" id="NMO20545.1"/>
    </source>
</evidence>
<dbReference type="InterPro" id="IPR002130">
    <property type="entry name" value="Cyclophilin-type_PPIase_dom"/>
</dbReference>
<evidence type="ECO:0000256" key="1">
    <source>
        <dbReference type="ARBA" id="ARBA00013194"/>
    </source>
</evidence>
<name>A0A848LRK2_9BACT</name>
<dbReference type="Pfam" id="PF13646">
    <property type="entry name" value="HEAT_2"/>
    <property type="match status" value="1"/>
</dbReference>
<feature type="signal peptide" evidence="5">
    <location>
        <begin position="1"/>
        <end position="21"/>
    </location>
</feature>